<sequence length="77" mass="8720">MKAQHTDPIDSENTAGRPGQESLADYVKRMETEENLRKLAGKLKKDLKKPDVPGPGVSPRDLSFEKFEEKRRHSDGQ</sequence>
<proteinExistence type="predicted"/>
<reference evidence="3" key="1">
    <citation type="journal article" date="2019" name="Int. J. Syst. Evol. Microbiol.">
        <title>The Global Catalogue of Microorganisms (GCM) 10K type strain sequencing project: providing services to taxonomists for standard genome sequencing and annotation.</title>
        <authorList>
            <consortium name="The Broad Institute Genomics Platform"/>
            <consortium name="The Broad Institute Genome Sequencing Center for Infectious Disease"/>
            <person name="Wu L."/>
            <person name="Ma J."/>
        </authorList>
    </citation>
    <scope>NUCLEOTIDE SEQUENCE [LARGE SCALE GENOMIC DNA]</scope>
    <source>
        <strain evidence="3">CGMCC 1.6375</strain>
    </source>
</reference>
<dbReference type="EMBL" id="BMLI01000001">
    <property type="protein sequence ID" value="GGM85467.1"/>
    <property type="molecule type" value="Genomic_DNA"/>
</dbReference>
<evidence type="ECO:0000313" key="3">
    <source>
        <dbReference type="Proteomes" id="UP000632339"/>
    </source>
</evidence>
<accession>A0ABQ2HN76</accession>
<feature type="region of interest" description="Disordered" evidence="1">
    <location>
        <begin position="1"/>
        <end position="24"/>
    </location>
</feature>
<feature type="region of interest" description="Disordered" evidence="1">
    <location>
        <begin position="41"/>
        <end position="77"/>
    </location>
</feature>
<feature type="compositionally biased region" description="Basic and acidic residues" evidence="1">
    <location>
        <begin position="62"/>
        <end position="77"/>
    </location>
</feature>
<protein>
    <submittedName>
        <fullName evidence="2">Uncharacterized protein</fullName>
    </submittedName>
</protein>
<keyword evidence="3" id="KW-1185">Reference proteome</keyword>
<dbReference type="RefSeq" id="WP_019944367.1">
    <property type="nucleotide sequence ID" value="NZ_BMLI01000001.1"/>
</dbReference>
<name>A0ABQ2HN76_9BACT</name>
<gene>
    <name evidence="2" type="ORF">GCM10010967_16900</name>
</gene>
<evidence type="ECO:0000256" key="1">
    <source>
        <dbReference type="SAM" id="MobiDB-lite"/>
    </source>
</evidence>
<dbReference type="Proteomes" id="UP000632339">
    <property type="component" value="Unassembled WGS sequence"/>
</dbReference>
<evidence type="ECO:0000313" key="2">
    <source>
        <dbReference type="EMBL" id="GGM85467.1"/>
    </source>
</evidence>
<organism evidence="2 3">
    <name type="scientific">Dyadobacter beijingensis</name>
    <dbReference type="NCBI Taxonomy" id="365489"/>
    <lineage>
        <taxon>Bacteria</taxon>
        <taxon>Pseudomonadati</taxon>
        <taxon>Bacteroidota</taxon>
        <taxon>Cytophagia</taxon>
        <taxon>Cytophagales</taxon>
        <taxon>Spirosomataceae</taxon>
        <taxon>Dyadobacter</taxon>
    </lineage>
</organism>
<comment type="caution">
    <text evidence="2">The sequence shown here is derived from an EMBL/GenBank/DDBJ whole genome shotgun (WGS) entry which is preliminary data.</text>
</comment>